<evidence type="ECO:0000313" key="1">
    <source>
        <dbReference type="EMBL" id="AAW26046.1"/>
    </source>
</evidence>
<protein>
    <submittedName>
        <fullName evidence="1">SJCHGC04521 protein</fullName>
    </submittedName>
</protein>
<sequence length="110" mass="12582">MALDYIDCDPLLFLKDTFIFLDSCDSHFICVFRASSHNFVATPCVYEAFFCSWSNCNSISPEPMNWVALPSSLSGLKTGSIPNRIPKWFLYFGSYLFSTVHDTIQLNYLK</sequence>
<dbReference type="EMBL" id="AY814314">
    <property type="protein sequence ID" value="AAW26046.1"/>
    <property type="molecule type" value="mRNA"/>
</dbReference>
<accession>Q5DDR0</accession>
<proteinExistence type="evidence at transcript level"/>
<reference evidence="1" key="1">
    <citation type="submission" date="2004-11" db="EMBL/GenBank/DDBJ databases">
        <title>The full-length cDNA sequences of Schistosoma japonicum genes.</title>
        <authorList>
            <person name="Han Z."/>
        </authorList>
    </citation>
    <scope>NUCLEOTIDE SEQUENCE</scope>
</reference>
<dbReference type="AlphaFoldDB" id="Q5DDR0"/>
<organism evidence="1">
    <name type="scientific">Schistosoma japonicum</name>
    <name type="common">Blood fluke</name>
    <dbReference type="NCBI Taxonomy" id="6182"/>
    <lineage>
        <taxon>Eukaryota</taxon>
        <taxon>Metazoa</taxon>
        <taxon>Spiralia</taxon>
        <taxon>Lophotrochozoa</taxon>
        <taxon>Platyhelminthes</taxon>
        <taxon>Trematoda</taxon>
        <taxon>Digenea</taxon>
        <taxon>Strigeidida</taxon>
        <taxon>Schistosomatoidea</taxon>
        <taxon>Schistosomatidae</taxon>
        <taxon>Schistosoma</taxon>
    </lineage>
</organism>
<reference evidence="1" key="2">
    <citation type="journal article" date="2006" name="PLoS Pathog.">
        <title>New perspectives on host-parasite interplay by comparative transcriptomic and proteomic analyses of Schistosoma japonicum.</title>
        <authorList>
            <person name="Liu F."/>
            <person name="Lu J."/>
            <person name="Hu W."/>
            <person name="Wang S.Y."/>
            <person name="Cui S.J."/>
            <person name="Chi M."/>
            <person name="Yan Q."/>
            <person name="Wang X.R."/>
            <person name="Song H.D."/>
            <person name="Xu X.N."/>
            <person name="Wang J.J."/>
            <person name="Zhang X.L."/>
            <person name="Zhang X."/>
            <person name="Wang Z.Q."/>
            <person name="Xue C.L."/>
            <person name="Brindley P.J."/>
            <person name="McManus D.P."/>
            <person name="Yang P.Y."/>
            <person name="Feng Z."/>
            <person name="Chen Z."/>
            <person name="Han Z.G."/>
        </authorList>
    </citation>
    <scope>NUCLEOTIDE SEQUENCE</scope>
</reference>
<name>Q5DDR0_SCHJA</name>